<name>M0N751_9EURY</name>
<evidence type="ECO:0000313" key="3">
    <source>
        <dbReference type="Proteomes" id="UP000011680"/>
    </source>
</evidence>
<sequence>MDEDKRFGGRNRALTVAVVGLVVASLAVAGVAVNGQFVGSSTAQTQESATITAGSANTSPNGTTSVGLTLSTAPEGVSGYDLVVRLSDPSVGTITNASVADAFGLDRVSVSDNGTMVTLSGVDVDENVQPGATGISLGTVEITGESTGASDIVVEQVNLDDDNGTAVEPSTTPGTLTVAGAGTGTPTSTEQPTETGTATETDTATATETSAPEPTATTGTDTPTATATAAPTDTEAGTTTATDGTTGPTVTDTETSAPTETGTTAAPTETTDDSARTETGTDSASTETETSGVGTGSDGNGAQTGGDADGGADSGNEADGNADAGTIDASLADSGLSDEQVSGVSSALAASGLTDAETSTITDALASDGLSDEQRTAIADAIAGGDLSDDQLVALSEALDDGSLTNAERDALGFLGSDETTYYQVDLVRGEPIEQLQGPNGTYTNEELLRFAHGSSEEPITRRSDGEFTTDAALADRIESRNVTVENGTATTTFTVADGESVTLSLVSYTKPGPVWSPATEQLQNYVDSDSRTFESGTHTLRVDLPTNTTGE</sequence>
<dbReference type="RefSeq" id="WP_007740455.1">
    <property type="nucleotide sequence ID" value="NZ_AOMF01000155.1"/>
</dbReference>
<accession>M0N751</accession>
<comment type="caution">
    <text evidence="2">The sequence shown here is derived from an EMBL/GenBank/DDBJ whole genome shotgun (WGS) entry which is preliminary data.</text>
</comment>
<feature type="compositionally biased region" description="Low complexity" evidence="1">
    <location>
        <begin position="171"/>
        <end position="269"/>
    </location>
</feature>
<dbReference type="PATRIC" id="fig|1227457.3.peg.2072"/>
<feature type="compositionally biased region" description="Low complexity" evidence="1">
    <location>
        <begin position="283"/>
        <end position="292"/>
    </location>
</feature>
<dbReference type="eggNOG" id="arCOG02483">
    <property type="taxonomic scope" value="Archaea"/>
</dbReference>
<proteinExistence type="predicted"/>
<feature type="compositionally biased region" description="Gly residues" evidence="1">
    <location>
        <begin position="293"/>
        <end position="313"/>
    </location>
</feature>
<gene>
    <name evidence="2" type="ORF">C451_11030</name>
</gene>
<organism evidence="2 3">
    <name type="scientific">Halococcus thailandensis JCM 13552</name>
    <dbReference type="NCBI Taxonomy" id="1227457"/>
    <lineage>
        <taxon>Archaea</taxon>
        <taxon>Methanobacteriati</taxon>
        <taxon>Methanobacteriota</taxon>
        <taxon>Stenosarchaea group</taxon>
        <taxon>Halobacteria</taxon>
        <taxon>Halobacteriales</taxon>
        <taxon>Halococcaceae</taxon>
        <taxon>Halococcus</taxon>
    </lineage>
</organism>
<reference evidence="2 3" key="1">
    <citation type="journal article" date="2014" name="PLoS Genet.">
        <title>Phylogenetically driven sequencing of extremely halophilic archaea reveals strategies for static and dynamic osmo-response.</title>
        <authorList>
            <person name="Becker E.A."/>
            <person name="Seitzer P.M."/>
            <person name="Tritt A."/>
            <person name="Larsen D."/>
            <person name="Krusor M."/>
            <person name="Yao A.I."/>
            <person name="Wu D."/>
            <person name="Madern D."/>
            <person name="Eisen J.A."/>
            <person name="Darling A.E."/>
            <person name="Facciotti M.T."/>
        </authorList>
    </citation>
    <scope>NUCLEOTIDE SEQUENCE [LARGE SCALE GENOMIC DNA]</scope>
    <source>
        <strain evidence="2 3">JCM 13552</strain>
    </source>
</reference>
<feature type="compositionally biased region" description="Low complexity" evidence="1">
    <location>
        <begin position="314"/>
        <end position="325"/>
    </location>
</feature>
<protein>
    <submittedName>
        <fullName evidence="2">Uncharacterized protein</fullName>
    </submittedName>
</protein>
<feature type="region of interest" description="Disordered" evidence="1">
    <location>
        <begin position="162"/>
        <end position="329"/>
    </location>
</feature>
<dbReference type="AlphaFoldDB" id="M0N751"/>
<dbReference type="OrthoDB" id="214919at2157"/>
<evidence type="ECO:0000313" key="2">
    <source>
        <dbReference type="EMBL" id="EMA52949.1"/>
    </source>
</evidence>
<dbReference type="STRING" id="1227457.C451_11030"/>
<keyword evidence="3" id="KW-1185">Reference proteome</keyword>
<evidence type="ECO:0000256" key="1">
    <source>
        <dbReference type="SAM" id="MobiDB-lite"/>
    </source>
</evidence>
<dbReference type="EMBL" id="AOMF01000155">
    <property type="protein sequence ID" value="EMA52949.1"/>
    <property type="molecule type" value="Genomic_DNA"/>
</dbReference>
<dbReference type="Proteomes" id="UP000011680">
    <property type="component" value="Unassembled WGS sequence"/>
</dbReference>